<reference evidence="2 3" key="1">
    <citation type="submission" date="2017-01" db="EMBL/GenBank/DDBJ databases">
        <title>Draft genome sequence of Diplodia seriata F98.1, a fungal species involved in grapevine trunk diseases.</title>
        <authorList>
            <person name="Robert-Siegwald G."/>
            <person name="Vallet J."/>
            <person name="Abou-Mansour E."/>
            <person name="Xu J."/>
            <person name="Rey P."/>
            <person name="Bertsch C."/>
            <person name="Rego C."/>
            <person name="Larignon P."/>
            <person name="Fontaine F."/>
            <person name="Lebrun M.-H."/>
        </authorList>
    </citation>
    <scope>NUCLEOTIDE SEQUENCE [LARGE SCALE GENOMIC DNA]</scope>
    <source>
        <strain evidence="2 3">F98.1</strain>
    </source>
</reference>
<dbReference type="OrthoDB" id="5395975at2759"/>
<sequence length="556" mass="61396">MKEILVHLSAPTSRKDDERYRRLAEAYDDFEPATTIDCTARNHVNSTVNQGDHQASAAPHDILRTPADFKAVRDRNQLSVEADAGASANRVPRAAETPAAAGFVEPAEIVPASRQSVAKGKKPENFAHAPDFGSFMSTPASRSPIEQIHEIERRWVHQQRSSAKRSASGRSKTSTGASTPHPLYIEDTQEALAMLEDYVDASFYGSDAHFSDIESPIAQRTSKRPRLSCEAESLEPTQANYDAGSQESTTPPIPSTWKPPPRTPPRESMSSQMVDDYGLSNSESSLRASDDSGPVVESKGGSHETSDPAPEKGVRQMSDVSESHDARREGTPQEPRQSQVSTQDVSGDSHAPDASSEPQANVSATPVRPSMSLPAAPAPSHAQEFPDCDFGSLPIQLLSQAAPWGNKRVFNEVTSMLQLYTEKASIAKHYRPALVSREIRTTERGCWMFDTSDWDPSRQHEFWTRMQYLTEYGYLGNAWLQRNIPKDWKRGGTDGNEAGGLGVVWMFCWGQAVPYLWVVLLTESHLEIRRKKSRAQWVVGPMESLEVVVKMPEPGK</sequence>
<name>A0A1S8BJ81_9PEZI</name>
<dbReference type="AlphaFoldDB" id="A0A1S8BJ81"/>
<feature type="compositionally biased region" description="Polar residues" evidence="1">
    <location>
        <begin position="235"/>
        <end position="247"/>
    </location>
</feature>
<feature type="region of interest" description="Disordered" evidence="1">
    <location>
        <begin position="215"/>
        <end position="383"/>
    </location>
</feature>
<evidence type="ECO:0000256" key="1">
    <source>
        <dbReference type="SAM" id="MobiDB-lite"/>
    </source>
</evidence>
<evidence type="ECO:0000313" key="2">
    <source>
        <dbReference type="EMBL" id="OMP87602.1"/>
    </source>
</evidence>
<gene>
    <name evidence="2" type="ORF">BK809_0007689</name>
</gene>
<accession>A0A1S8BJ81</accession>
<evidence type="ECO:0000313" key="3">
    <source>
        <dbReference type="Proteomes" id="UP000190776"/>
    </source>
</evidence>
<feature type="compositionally biased region" description="Basic and acidic residues" evidence="1">
    <location>
        <begin position="321"/>
        <end position="331"/>
    </location>
</feature>
<feature type="compositionally biased region" description="Basic and acidic residues" evidence="1">
    <location>
        <begin position="300"/>
        <end position="314"/>
    </location>
</feature>
<dbReference type="Proteomes" id="UP000190776">
    <property type="component" value="Unassembled WGS sequence"/>
</dbReference>
<feature type="compositionally biased region" description="Low complexity" evidence="1">
    <location>
        <begin position="369"/>
        <end position="382"/>
    </location>
</feature>
<dbReference type="STRING" id="420778.A0A1S8BJ81"/>
<feature type="compositionally biased region" description="Low complexity" evidence="1">
    <location>
        <begin position="160"/>
        <end position="179"/>
    </location>
</feature>
<feature type="compositionally biased region" description="Pro residues" evidence="1">
    <location>
        <begin position="251"/>
        <end position="263"/>
    </location>
</feature>
<protein>
    <submittedName>
        <fullName evidence="2">Uncharacterized protein</fullName>
    </submittedName>
</protein>
<comment type="caution">
    <text evidence="2">The sequence shown here is derived from an EMBL/GenBank/DDBJ whole genome shotgun (WGS) entry which is preliminary data.</text>
</comment>
<feature type="compositionally biased region" description="Polar residues" evidence="1">
    <location>
        <begin position="334"/>
        <end position="346"/>
    </location>
</feature>
<feature type="region of interest" description="Disordered" evidence="1">
    <location>
        <begin position="155"/>
        <end position="184"/>
    </location>
</feature>
<organism evidence="2 3">
    <name type="scientific">Diplodia seriata</name>
    <dbReference type="NCBI Taxonomy" id="420778"/>
    <lineage>
        <taxon>Eukaryota</taxon>
        <taxon>Fungi</taxon>
        <taxon>Dikarya</taxon>
        <taxon>Ascomycota</taxon>
        <taxon>Pezizomycotina</taxon>
        <taxon>Dothideomycetes</taxon>
        <taxon>Dothideomycetes incertae sedis</taxon>
        <taxon>Botryosphaeriales</taxon>
        <taxon>Botryosphaeriaceae</taxon>
        <taxon>Diplodia</taxon>
    </lineage>
</organism>
<dbReference type="EMBL" id="MSZU01000076">
    <property type="protein sequence ID" value="OMP87602.1"/>
    <property type="molecule type" value="Genomic_DNA"/>
</dbReference>
<proteinExistence type="predicted"/>